<dbReference type="EMBL" id="JBJLSN010000012">
    <property type="protein sequence ID" value="MFL7901691.1"/>
    <property type="molecule type" value="Genomic_DNA"/>
</dbReference>
<dbReference type="InterPro" id="IPR036388">
    <property type="entry name" value="WH-like_DNA-bd_sf"/>
</dbReference>
<dbReference type="SUPFAM" id="SSF48008">
    <property type="entry name" value="GntR ligand-binding domain-like"/>
    <property type="match status" value="1"/>
</dbReference>
<dbReference type="InterPro" id="IPR008920">
    <property type="entry name" value="TF_FadR/GntR_C"/>
</dbReference>
<geneLocation type="plasmid" evidence="5 7">
    <name>AbAZ39_p2</name>
</geneLocation>
<dbReference type="Pfam" id="PF00392">
    <property type="entry name" value="GntR"/>
    <property type="match status" value="1"/>
</dbReference>
<evidence type="ECO:0000313" key="6">
    <source>
        <dbReference type="EMBL" id="MFL7901691.1"/>
    </source>
</evidence>
<dbReference type="EMBL" id="CP007795">
    <property type="protein sequence ID" value="AIB15095.1"/>
    <property type="molecule type" value="Genomic_DNA"/>
</dbReference>
<keyword evidence="2" id="KW-0238">DNA-binding</keyword>
<dbReference type="SMART" id="SM00345">
    <property type="entry name" value="HTH_GNTR"/>
    <property type="match status" value="1"/>
</dbReference>
<dbReference type="InterPro" id="IPR000524">
    <property type="entry name" value="Tscrpt_reg_HTH_GntR"/>
</dbReference>
<organism evidence="5 7">
    <name type="scientific">Azospirillum argentinense</name>
    <dbReference type="NCBI Taxonomy" id="2970906"/>
    <lineage>
        <taxon>Bacteria</taxon>
        <taxon>Pseudomonadati</taxon>
        <taxon>Pseudomonadota</taxon>
        <taxon>Alphaproteobacteria</taxon>
        <taxon>Rhodospirillales</taxon>
        <taxon>Azospirillaceae</taxon>
        <taxon>Azospirillum</taxon>
    </lineage>
</organism>
<evidence type="ECO:0000259" key="4">
    <source>
        <dbReference type="PROSITE" id="PS50949"/>
    </source>
</evidence>
<proteinExistence type="predicted"/>
<dbReference type="PANTHER" id="PTHR43537">
    <property type="entry name" value="TRANSCRIPTIONAL REGULATOR, GNTR FAMILY"/>
    <property type="match status" value="1"/>
</dbReference>
<keyword evidence="5" id="KW-0614">Plasmid</keyword>
<dbReference type="Proteomes" id="UP000027186">
    <property type="component" value="Plasmid AbAZ39_p2"/>
</dbReference>
<dbReference type="PANTHER" id="PTHR43537:SF49">
    <property type="entry name" value="TRANSCRIPTIONAL REGULATORY PROTEIN"/>
    <property type="match status" value="1"/>
</dbReference>
<reference evidence="6 8" key="2">
    <citation type="submission" date="2024-11" db="EMBL/GenBank/DDBJ databases">
        <title>Draft genome sequences of two bacteria associated to sugarcane roots in Colombia.</title>
        <authorList>
            <person name="Pardo-Diaz S."/>
            <person name="Masmela-Mendoza J."/>
            <person name="Delgadillo-Duran P."/>
            <person name="Bautista E.J."/>
            <person name="Rojas-Tapias D.F."/>
        </authorList>
    </citation>
    <scope>NUCLEOTIDE SEQUENCE [LARGE SCALE GENOMIC DNA]</scope>
    <source>
        <strain evidence="6 8">Ap18</strain>
    </source>
</reference>
<evidence type="ECO:0000313" key="7">
    <source>
        <dbReference type="Proteomes" id="UP000027186"/>
    </source>
</evidence>
<evidence type="ECO:0000256" key="3">
    <source>
        <dbReference type="ARBA" id="ARBA00023163"/>
    </source>
</evidence>
<evidence type="ECO:0000256" key="2">
    <source>
        <dbReference type="ARBA" id="ARBA00023125"/>
    </source>
</evidence>
<dbReference type="SMART" id="SM00895">
    <property type="entry name" value="FCD"/>
    <property type="match status" value="1"/>
</dbReference>
<reference evidence="5 7" key="1">
    <citation type="journal article" date="2014" name="Genome Announc.">
        <title>Complete Genome Sequence of the Model Rhizosphere Strain Azospirillum brasilense Az39, Successfully Applied in Agriculture.</title>
        <authorList>
            <person name="Rivera D."/>
            <person name="Revale S."/>
            <person name="Molina R."/>
            <person name="Gualpa J."/>
            <person name="Puente M."/>
            <person name="Maroniche G."/>
            <person name="Paris G."/>
            <person name="Baker D."/>
            <person name="Clavijo B."/>
            <person name="McLay K."/>
            <person name="Spaepen S."/>
            <person name="Perticari A."/>
            <person name="Vazquez M."/>
            <person name="Wisniewski-Dye F."/>
            <person name="Watkins C."/>
            <person name="Martinez-Abarca F."/>
            <person name="Vanderleyden J."/>
            <person name="Cassan F."/>
        </authorList>
    </citation>
    <scope>NUCLEOTIDE SEQUENCE [LARGE SCALE GENOMIC DNA]</scope>
    <source>
        <strain evidence="5 7">Az39</strain>
        <plasmid evidence="5">AbAZ39_p2</plasmid>
    </source>
</reference>
<accession>A0A060DQW9</accession>
<dbReference type="GO" id="GO:0003700">
    <property type="term" value="F:DNA-binding transcription factor activity"/>
    <property type="evidence" value="ECO:0007669"/>
    <property type="project" value="InterPro"/>
</dbReference>
<evidence type="ECO:0000256" key="1">
    <source>
        <dbReference type="ARBA" id="ARBA00023015"/>
    </source>
</evidence>
<dbReference type="Proteomes" id="UP001628281">
    <property type="component" value="Unassembled WGS sequence"/>
</dbReference>
<dbReference type="SUPFAM" id="SSF46785">
    <property type="entry name" value="Winged helix' DNA-binding domain"/>
    <property type="match status" value="1"/>
</dbReference>
<dbReference type="GO" id="GO:0003677">
    <property type="term" value="F:DNA binding"/>
    <property type="evidence" value="ECO:0007669"/>
    <property type="project" value="UniProtKB-KW"/>
</dbReference>
<dbReference type="Gene3D" id="1.20.120.530">
    <property type="entry name" value="GntR ligand-binding domain-like"/>
    <property type="match status" value="1"/>
</dbReference>
<protein>
    <submittedName>
        <fullName evidence="5">AsnC family transcriptional regulator</fullName>
    </submittedName>
    <submittedName>
        <fullName evidence="6">GntR family transcriptional regulator</fullName>
    </submittedName>
</protein>
<evidence type="ECO:0000313" key="8">
    <source>
        <dbReference type="Proteomes" id="UP001628281"/>
    </source>
</evidence>
<dbReference type="PRINTS" id="PR00035">
    <property type="entry name" value="HTHGNTR"/>
</dbReference>
<dbReference type="InterPro" id="IPR036390">
    <property type="entry name" value="WH_DNA-bd_sf"/>
</dbReference>
<name>A0A060DQW9_9PROT</name>
<dbReference type="KEGG" id="abq:ABAZ39_24700"/>
<evidence type="ECO:0000313" key="5">
    <source>
        <dbReference type="EMBL" id="AIB15095.1"/>
    </source>
</evidence>
<dbReference type="PROSITE" id="PS50949">
    <property type="entry name" value="HTH_GNTR"/>
    <property type="match status" value="1"/>
</dbReference>
<dbReference type="Pfam" id="PF07729">
    <property type="entry name" value="FCD"/>
    <property type="match status" value="1"/>
</dbReference>
<keyword evidence="1" id="KW-0805">Transcription regulation</keyword>
<keyword evidence="3" id="KW-0804">Transcription</keyword>
<keyword evidence="8" id="KW-1185">Reference proteome</keyword>
<feature type="domain" description="HTH gntR-type" evidence="4">
    <location>
        <begin position="15"/>
        <end position="82"/>
    </location>
</feature>
<dbReference type="AlphaFoldDB" id="A0A060DQW9"/>
<sequence length="231" mass="26220">MSDRIAASKTTDKGATRADEVRLAIEEDIFLGRLRPGTRLDEESLAQRFNISRTPIREAILQLVHAGLVEKQPRQGAVVAPLKLHRMVQMFEVMSEIEGLCARFAARRMSEEEKQALKRLHDTSKAHMEARELDAYYAVNRSFHEAVQAGSHNEPLQEIARGLFARLAPYRRYQLNHPNRVKDSFTEHDDVVEAILAGDPEAAYAAMRRHVTIQIDIFTEFVSIMGGNEIQ</sequence>
<dbReference type="Gene3D" id="1.10.10.10">
    <property type="entry name" value="Winged helix-like DNA-binding domain superfamily/Winged helix DNA-binding domain"/>
    <property type="match status" value="1"/>
</dbReference>
<dbReference type="RefSeq" id="WP_040136443.1">
    <property type="nucleotide sequence ID" value="NZ_CP007795.1"/>
</dbReference>
<dbReference type="InterPro" id="IPR011711">
    <property type="entry name" value="GntR_C"/>
</dbReference>
<dbReference type="CDD" id="cd07377">
    <property type="entry name" value="WHTH_GntR"/>
    <property type="match status" value="1"/>
</dbReference>
<gene>
    <name evidence="5" type="ORF">ABAZ39_24700</name>
    <name evidence="6" type="ORF">ACJ41P_11195</name>
</gene>